<evidence type="ECO:0000256" key="3">
    <source>
        <dbReference type="ARBA" id="ARBA00023002"/>
    </source>
</evidence>
<dbReference type="GO" id="GO:0016705">
    <property type="term" value="F:oxidoreductase activity, acting on paired donors, with incorporation or reduction of molecular oxygen"/>
    <property type="evidence" value="ECO:0007669"/>
    <property type="project" value="InterPro"/>
</dbReference>
<reference evidence="7 8" key="1">
    <citation type="submission" date="2019-01" db="EMBL/GenBank/DDBJ databases">
        <authorList>
            <person name="Chen W.-M."/>
        </authorList>
    </citation>
    <scope>NUCLEOTIDE SEQUENCE [LARGE SCALE GENOMIC DNA]</scope>
    <source>
        <strain evidence="7 8">FSY-9</strain>
    </source>
</reference>
<dbReference type="Pfam" id="PF00296">
    <property type="entry name" value="Bac_luciferase"/>
    <property type="match status" value="1"/>
</dbReference>
<organism evidence="7 8">
    <name type="scientific">Novosphingobium umbonatum</name>
    <dbReference type="NCBI Taxonomy" id="1908524"/>
    <lineage>
        <taxon>Bacteria</taxon>
        <taxon>Pseudomonadati</taxon>
        <taxon>Pseudomonadota</taxon>
        <taxon>Alphaproteobacteria</taxon>
        <taxon>Sphingomonadales</taxon>
        <taxon>Sphingomonadaceae</taxon>
        <taxon>Novosphingobium</taxon>
    </lineage>
</organism>
<evidence type="ECO:0000256" key="1">
    <source>
        <dbReference type="ARBA" id="ARBA00022630"/>
    </source>
</evidence>
<evidence type="ECO:0000256" key="4">
    <source>
        <dbReference type="ARBA" id="ARBA00023033"/>
    </source>
</evidence>
<keyword evidence="4" id="KW-0503">Monooxygenase</keyword>
<keyword evidence="1" id="KW-0285">Flavoprotein</keyword>
<dbReference type="InterPro" id="IPR051260">
    <property type="entry name" value="Diverse_substr_monoxygenases"/>
</dbReference>
<evidence type="ECO:0000259" key="6">
    <source>
        <dbReference type="Pfam" id="PF00296"/>
    </source>
</evidence>
<dbReference type="EMBL" id="SACO01000002">
    <property type="protein sequence ID" value="RVU06941.1"/>
    <property type="molecule type" value="Genomic_DNA"/>
</dbReference>
<evidence type="ECO:0000313" key="7">
    <source>
        <dbReference type="EMBL" id="RVU06941.1"/>
    </source>
</evidence>
<keyword evidence="2" id="KW-0288">FMN</keyword>
<sequence>MTRRFILSASVAASAMADPAFAARVITAAQDAGLDLLLIGQTANLTLDPQVMAAWAAPRAGGLGIVPLVSTRIAHPFHTARALSAVDYLSGGMLGWCPVAQGGPAEQVADMVRATRALWDGWDEDCLIIDKASGHYLDSSKVRASHYVGTHYRTRGPVNAMRPKQGHPLLVADADSPFAVQGVDVAIVREGQACPAATKGLRRDTLSADPAKLGEQFASGLIDGLHCDLAQPLPELAQMAQRFGALAGERLASGTLRERLGCPLPAVLAPKTAQEENA</sequence>
<feature type="signal peptide" evidence="5">
    <location>
        <begin position="1"/>
        <end position="22"/>
    </location>
</feature>
<dbReference type="PANTHER" id="PTHR30011:SF16">
    <property type="entry name" value="C2H2 FINGER DOMAIN TRANSCRIPTION FACTOR (EUROFUNG)-RELATED"/>
    <property type="match status" value="1"/>
</dbReference>
<protein>
    <submittedName>
        <fullName evidence="7">LLM class flavin-dependent oxidoreductase</fullName>
    </submittedName>
</protein>
<dbReference type="GO" id="GO:0004497">
    <property type="term" value="F:monooxygenase activity"/>
    <property type="evidence" value="ECO:0007669"/>
    <property type="project" value="UniProtKB-KW"/>
</dbReference>
<name>A0A437NAJ0_9SPHN</name>
<evidence type="ECO:0000313" key="8">
    <source>
        <dbReference type="Proteomes" id="UP000282837"/>
    </source>
</evidence>
<evidence type="ECO:0000256" key="5">
    <source>
        <dbReference type="SAM" id="SignalP"/>
    </source>
</evidence>
<keyword evidence="5" id="KW-0732">Signal</keyword>
<dbReference type="Proteomes" id="UP000282837">
    <property type="component" value="Unassembled WGS sequence"/>
</dbReference>
<feature type="domain" description="Luciferase-like" evidence="6">
    <location>
        <begin position="13"/>
        <end position="180"/>
    </location>
</feature>
<dbReference type="PANTHER" id="PTHR30011">
    <property type="entry name" value="ALKANESULFONATE MONOOXYGENASE-RELATED"/>
    <property type="match status" value="1"/>
</dbReference>
<dbReference type="SUPFAM" id="SSF51679">
    <property type="entry name" value="Bacterial luciferase-like"/>
    <property type="match status" value="1"/>
</dbReference>
<dbReference type="AlphaFoldDB" id="A0A437NAJ0"/>
<dbReference type="InterPro" id="IPR011251">
    <property type="entry name" value="Luciferase-like_dom"/>
</dbReference>
<evidence type="ECO:0000256" key="2">
    <source>
        <dbReference type="ARBA" id="ARBA00022643"/>
    </source>
</evidence>
<gene>
    <name evidence="7" type="ORF">EOE18_02990</name>
</gene>
<feature type="chain" id="PRO_5019128301" evidence="5">
    <location>
        <begin position="23"/>
        <end position="278"/>
    </location>
</feature>
<accession>A0A437NAJ0</accession>
<dbReference type="OrthoDB" id="9779442at2"/>
<keyword evidence="8" id="KW-1185">Reference proteome</keyword>
<keyword evidence="3" id="KW-0560">Oxidoreductase</keyword>
<dbReference type="InterPro" id="IPR036661">
    <property type="entry name" value="Luciferase-like_sf"/>
</dbReference>
<proteinExistence type="predicted"/>
<dbReference type="Gene3D" id="3.20.20.30">
    <property type="entry name" value="Luciferase-like domain"/>
    <property type="match status" value="1"/>
</dbReference>
<comment type="caution">
    <text evidence="7">The sequence shown here is derived from an EMBL/GenBank/DDBJ whole genome shotgun (WGS) entry which is preliminary data.</text>
</comment>